<accession>A0AAD7XBT4</accession>
<protein>
    <recommendedName>
        <fullName evidence="5">Macrofage activating glycoprotein</fullName>
    </recommendedName>
</protein>
<evidence type="ECO:0008006" key="5">
    <source>
        <dbReference type="Google" id="ProtNLM"/>
    </source>
</evidence>
<feature type="region of interest" description="Disordered" evidence="1">
    <location>
        <begin position="28"/>
        <end position="47"/>
    </location>
</feature>
<keyword evidence="4" id="KW-1185">Reference proteome</keyword>
<evidence type="ECO:0000256" key="2">
    <source>
        <dbReference type="SAM" id="SignalP"/>
    </source>
</evidence>
<feature type="region of interest" description="Disordered" evidence="1">
    <location>
        <begin position="128"/>
        <end position="192"/>
    </location>
</feature>
<proteinExistence type="predicted"/>
<dbReference type="AlphaFoldDB" id="A0AAD7XBT4"/>
<feature type="compositionally biased region" description="Low complexity" evidence="1">
    <location>
        <begin position="431"/>
        <end position="455"/>
    </location>
</feature>
<feature type="compositionally biased region" description="Basic and acidic residues" evidence="1">
    <location>
        <begin position="167"/>
        <end position="186"/>
    </location>
</feature>
<evidence type="ECO:0000313" key="4">
    <source>
        <dbReference type="Proteomes" id="UP001215151"/>
    </source>
</evidence>
<feature type="compositionally biased region" description="Gly residues" evidence="1">
    <location>
        <begin position="418"/>
        <end position="430"/>
    </location>
</feature>
<name>A0AAD7XBT4_9APHY</name>
<feature type="signal peptide" evidence="2">
    <location>
        <begin position="1"/>
        <end position="18"/>
    </location>
</feature>
<dbReference type="EMBL" id="JAPEVG010000198">
    <property type="protein sequence ID" value="KAJ8474127.1"/>
    <property type="molecule type" value="Genomic_DNA"/>
</dbReference>
<feature type="region of interest" description="Disordered" evidence="1">
    <location>
        <begin position="319"/>
        <end position="455"/>
    </location>
</feature>
<reference evidence="3" key="1">
    <citation type="submission" date="2022-11" db="EMBL/GenBank/DDBJ databases">
        <title>Genome Sequence of Cubamyces cubensis.</title>
        <authorList>
            <person name="Buettner E."/>
        </authorList>
    </citation>
    <scope>NUCLEOTIDE SEQUENCE</scope>
    <source>
        <strain evidence="3">MPL-01</strain>
    </source>
</reference>
<evidence type="ECO:0000256" key="1">
    <source>
        <dbReference type="SAM" id="MobiDB-lite"/>
    </source>
</evidence>
<feature type="chain" id="PRO_5042049889" description="Macrofage activating glycoprotein" evidence="2">
    <location>
        <begin position="19"/>
        <end position="485"/>
    </location>
</feature>
<feature type="compositionally biased region" description="Low complexity" evidence="1">
    <location>
        <begin position="329"/>
        <end position="417"/>
    </location>
</feature>
<evidence type="ECO:0000313" key="3">
    <source>
        <dbReference type="EMBL" id="KAJ8474127.1"/>
    </source>
</evidence>
<comment type="caution">
    <text evidence="3">The sequence shown here is derived from an EMBL/GenBank/DDBJ whole genome shotgun (WGS) entry which is preliminary data.</text>
</comment>
<sequence length="485" mass="48738">MFRYAPLLSLTLASVALAQTYSATYLPSNAPKTSEQGQSGTNQCGSGHDQNSMCQNAYINSLDDWCVFAPPQPGANSTIGDTERIEVAWCTKDGHGTRLIPDGAITGAHFVQTPDYVQITGVGDLTKINIPKGDEGGELDPHGADGNATERRARDAQSTGTSAGRGLEVRSDWELGSQKDAEREARGASSGRFLDDSRQLRRLIPGIARGNPIGGLVFSNAFGGQYAQMHEWTVSLHILYTLPPFHTLRAQLYSARGDAGNFVSDSEFCFRACKDGPKAPALCQHIYDVMGCEWNMPGDYSAGSFDSCLGDTGEPMGVYGTSTFHQGDPSTPAAHPAPPTSSCTPTSTIGNGLAASGTGTATSTGSGASTTGTGTVSGSSSGSGASSASGSGSAHSTTTTASAGGSASGSGPAATGGASAGTGAATGGSSGTTSVASGSRSSTSVTATGGSSNNNGTNAAISLRAPAFELAIAGAAVVFGAVLVA</sequence>
<organism evidence="3 4">
    <name type="scientific">Trametes cubensis</name>
    <dbReference type="NCBI Taxonomy" id="1111947"/>
    <lineage>
        <taxon>Eukaryota</taxon>
        <taxon>Fungi</taxon>
        <taxon>Dikarya</taxon>
        <taxon>Basidiomycota</taxon>
        <taxon>Agaricomycotina</taxon>
        <taxon>Agaricomycetes</taxon>
        <taxon>Polyporales</taxon>
        <taxon>Polyporaceae</taxon>
        <taxon>Trametes</taxon>
    </lineage>
</organism>
<dbReference type="Proteomes" id="UP001215151">
    <property type="component" value="Unassembled WGS sequence"/>
</dbReference>
<gene>
    <name evidence="3" type="ORF">ONZ51_g7427</name>
</gene>
<keyword evidence="2" id="KW-0732">Signal</keyword>
<feature type="compositionally biased region" description="Basic and acidic residues" evidence="1">
    <location>
        <begin position="132"/>
        <end position="155"/>
    </location>
</feature>